<reference evidence="14" key="1">
    <citation type="submission" date="2020-11" db="EMBL/GenBank/DDBJ databases">
        <authorList>
            <person name="Koelle M."/>
            <person name="Horta M.A.C."/>
            <person name="Nowrousian M."/>
            <person name="Ohm R.A."/>
            <person name="Benz P."/>
            <person name="Pilgard A."/>
        </authorList>
    </citation>
    <scope>NUCLEOTIDE SEQUENCE</scope>
    <source>
        <strain evidence="14">FPRL280</strain>
    </source>
</reference>
<keyword evidence="11" id="KW-0503">Monooxygenase</keyword>
<dbReference type="InterPro" id="IPR036396">
    <property type="entry name" value="Cyt_P450_sf"/>
</dbReference>
<dbReference type="SUPFAM" id="SSF48264">
    <property type="entry name" value="Cytochrome P450"/>
    <property type="match status" value="1"/>
</dbReference>
<evidence type="ECO:0000256" key="4">
    <source>
        <dbReference type="ARBA" id="ARBA00010617"/>
    </source>
</evidence>
<reference evidence="14" key="2">
    <citation type="journal article" name="Front. Microbiol.">
        <title>Degradative Capacity of Two Strains of Rhodonia placenta: From Phenotype to Genotype.</title>
        <authorList>
            <person name="Kolle M."/>
            <person name="Horta M.A.C."/>
            <person name="Nowrousian M."/>
            <person name="Ohm R.A."/>
            <person name="Benz J.P."/>
            <person name="Pilgard A."/>
        </authorList>
    </citation>
    <scope>NUCLEOTIDE SEQUENCE</scope>
    <source>
        <strain evidence="14">FPRL280</strain>
    </source>
</reference>
<name>A0A8H7P5R1_9APHY</name>
<evidence type="ECO:0000313" key="15">
    <source>
        <dbReference type="Proteomes" id="UP000639403"/>
    </source>
</evidence>
<evidence type="ECO:0000313" key="14">
    <source>
        <dbReference type="EMBL" id="KAF9817390.1"/>
    </source>
</evidence>
<keyword evidence="7" id="KW-0479">Metal-binding</keyword>
<comment type="caution">
    <text evidence="14">The sequence shown here is derived from an EMBL/GenBank/DDBJ whole genome shotgun (WGS) entry which is preliminary data.</text>
</comment>
<dbReference type="GO" id="GO:0020037">
    <property type="term" value="F:heme binding"/>
    <property type="evidence" value="ECO:0007669"/>
    <property type="project" value="InterPro"/>
</dbReference>
<dbReference type="InterPro" id="IPR050364">
    <property type="entry name" value="Cytochrome_P450_fung"/>
</dbReference>
<evidence type="ECO:0000256" key="10">
    <source>
        <dbReference type="ARBA" id="ARBA00023004"/>
    </source>
</evidence>
<gene>
    <name evidence="14" type="ORF">IEO21_03444</name>
</gene>
<evidence type="ECO:0000256" key="3">
    <source>
        <dbReference type="ARBA" id="ARBA00005179"/>
    </source>
</evidence>
<evidence type="ECO:0000256" key="8">
    <source>
        <dbReference type="ARBA" id="ARBA00022989"/>
    </source>
</evidence>
<evidence type="ECO:0000256" key="12">
    <source>
        <dbReference type="ARBA" id="ARBA00023136"/>
    </source>
</evidence>
<keyword evidence="9" id="KW-0560">Oxidoreductase</keyword>
<dbReference type="InterPro" id="IPR001128">
    <property type="entry name" value="Cyt_P450"/>
</dbReference>
<dbReference type="GO" id="GO:0016020">
    <property type="term" value="C:membrane"/>
    <property type="evidence" value="ECO:0007669"/>
    <property type="project" value="UniProtKB-SubCell"/>
</dbReference>
<keyword evidence="10" id="KW-0408">Iron</keyword>
<dbReference type="PANTHER" id="PTHR46300">
    <property type="entry name" value="P450, PUTATIVE (EUROFUNG)-RELATED-RELATED"/>
    <property type="match status" value="1"/>
</dbReference>
<evidence type="ECO:0000256" key="11">
    <source>
        <dbReference type="ARBA" id="ARBA00023033"/>
    </source>
</evidence>
<dbReference type="GO" id="GO:0005506">
    <property type="term" value="F:iron ion binding"/>
    <property type="evidence" value="ECO:0007669"/>
    <property type="project" value="InterPro"/>
</dbReference>
<protein>
    <recommendedName>
        <fullName evidence="16">Cytochrome P450</fullName>
    </recommendedName>
</protein>
<evidence type="ECO:0000256" key="6">
    <source>
        <dbReference type="ARBA" id="ARBA00022692"/>
    </source>
</evidence>
<comment type="subcellular location">
    <subcellularLocation>
        <location evidence="2">Membrane</location>
        <topology evidence="2">Single-pass membrane protein</topology>
    </subcellularLocation>
</comment>
<sequence>MHLGTADVLAIFLAVVVCIVGARWNRSKHRPLPPGPRGVPLLGNIFQIPLENQFKMFTDWGNIYGDVVYAQLFQQPLVIIGSLRAAQELMEKRGAIYSDRPRFVLLQEIYGLKPMTSLIRFGDDWRQQRRWMQDALSTYNTIRSYRPLQMNEVNKLIARFATSPDSFFTHVQR</sequence>
<evidence type="ECO:0008006" key="16">
    <source>
        <dbReference type="Google" id="ProtNLM"/>
    </source>
</evidence>
<dbReference type="GO" id="GO:0004497">
    <property type="term" value="F:monooxygenase activity"/>
    <property type="evidence" value="ECO:0007669"/>
    <property type="project" value="UniProtKB-KW"/>
</dbReference>
<evidence type="ECO:0000256" key="5">
    <source>
        <dbReference type="ARBA" id="ARBA00022617"/>
    </source>
</evidence>
<keyword evidence="5" id="KW-0349">Heme</keyword>
<evidence type="ECO:0000256" key="1">
    <source>
        <dbReference type="ARBA" id="ARBA00001971"/>
    </source>
</evidence>
<comment type="pathway">
    <text evidence="3">Secondary metabolite biosynthesis.</text>
</comment>
<keyword evidence="6 13" id="KW-0812">Transmembrane</keyword>
<dbReference type="GO" id="GO:0016705">
    <property type="term" value="F:oxidoreductase activity, acting on paired donors, with incorporation or reduction of molecular oxygen"/>
    <property type="evidence" value="ECO:0007669"/>
    <property type="project" value="InterPro"/>
</dbReference>
<keyword evidence="12 13" id="KW-0472">Membrane</keyword>
<dbReference type="Proteomes" id="UP000639403">
    <property type="component" value="Unassembled WGS sequence"/>
</dbReference>
<evidence type="ECO:0000256" key="7">
    <source>
        <dbReference type="ARBA" id="ARBA00022723"/>
    </source>
</evidence>
<proteinExistence type="inferred from homology"/>
<accession>A0A8H7P5R1</accession>
<dbReference type="EMBL" id="JADOXO010000043">
    <property type="protein sequence ID" value="KAF9817390.1"/>
    <property type="molecule type" value="Genomic_DNA"/>
</dbReference>
<dbReference type="Gene3D" id="1.10.630.10">
    <property type="entry name" value="Cytochrome P450"/>
    <property type="match status" value="1"/>
</dbReference>
<comment type="cofactor">
    <cofactor evidence="1">
        <name>heme</name>
        <dbReference type="ChEBI" id="CHEBI:30413"/>
    </cofactor>
</comment>
<evidence type="ECO:0000256" key="9">
    <source>
        <dbReference type="ARBA" id="ARBA00023002"/>
    </source>
</evidence>
<evidence type="ECO:0000256" key="2">
    <source>
        <dbReference type="ARBA" id="ARBA00004167"/>
    </source>
</evidence>
<feature type="transmembrane region" description="Helical" evidence="13">
    <location>
        <begin position="6"/>
        <end position="24"/>
    </location>
</feature>
<organism evidence="14 15">
    <name type="scientific">Rhodonia placenta</name>
    <dbReference type="NCBI Taxonomy" id="104341"/>
    <lineage>
        <taxon>Eukaryota</taxon>
        <taxon>Fungi</taxon>
        <taxon>Dikarya</taxon>
        <taxon>Basidiomycota</taxon>
        <taxon>Agaricomycotina</taxon>
        <taxon>Agaricomycetes</taxon>
        <taxon>Polyporales</taxon>
        <taxon>Adustoporiaceae</taxon>
        <taxon>Rhodonia</taxon>
    </lineage>
</organism>
<evidence type="ECO:0000256" key="13">
    <source>
        <dbReference type="SAM" id="Phobius"/>
    </source>
</evidence>
<dbReference type="PANTHER" id="PTHR46300:SF7">
    <property type="entry name" value="P450, PUTATIVE (EUROFUNG)-RELATED"/>
    <property type="match status" value="1"/>
</dbReference>
<comment type="similarity">
    <text evidence="4">Belongs to the cytochrome P450 family.</text>
</comment>
<keyword evidence="8 13" id="KW-1133">Transmembrane helix</keyword>
<dbReference type="Pfam" id="PF00067">
    <property type="entry name" value="p450"/>
    <property type="match status" value="1"/>
</dbReference>
<dbReference type="AlphaFoldDB" id="A0A8H7P5R1"/>